<dbReference type="AlphaFoldDB" id="A0AAV1L7X7"/>
<gene>
    <name evidence="1" type="ORF">PARMNEM_LOCUS10501</name>
</gene>
<accession>A0AAV1L7X7</accession>
<organism evidence="1 2">
    <name type="scientific">Parnassius mnemosyne</name>
    <name type="common">clouded apollo</name>
    <dbReference type="NCBI Taxonomy" id="213953"/>
    <lineage>
        <taxon>Eukaryota</taxon>
        <taxon>Metazoa</taxon>
        <taxon>Ecdysozoa</taxon>
        <taxon>Arthropoda</taxon>
        <taxon>Hexapoda</taxon>
        <taxon>Insecta</taxon>
        <taxon>Pterygota</taxon>
        <taxon>Neoptera</taxon>
        <taxon>Endopterygota</taxon>
        <taxon>Lepidoptera</taxon>
        <taxon>Glossata</taxon>
        <taxon>Ditrysia</taxon>
        <taxon>Papilionoidea</taxon>
        <taxon>Papilionidae</taxon>
        <taxon>Parnassiinae</taxon>
        <taxon>Parnassini</taxon>
        <taxon>Parnassius</taxon>
        <taxon>Driopa</taxon>
    </lineage>
</organism>
<sequence length="164" mass="18861">MDVIMCDEFDSTCHIPLAQEVFNQEIVMDNIEDITAINDSQTDSFPNNTENIFCYTPKVDTQTTECVQVTYTPQIETYKKRNDCRLDNSSNKSITRNIVVCPAQQDFNKIELLDTARNPTFTTPIKINVRETKLDDILVLPKTPQRKGVKQTKKTPYVITSKEY</sequence>
<name>A0AAV1L7X7_9NEOP</name>
<evidence type="ECO:0000313" key="1">
    <source>
        <dbReference type="EMBL" id="CAK1590086.1"/>
    </source>
</evidence>
<proteinExistence type="predicted"/>
<protein>
    <submittedName>
        <fullName evidence="1">Uncharacterized protein</fullName>
    </submittedName>
</protein>
<keyword evidence="2" id="KW-1185">Reference proteome</keyword>
<evidence type="ECO:0000313" key="2">
    <source>
        <dbReference type="Proteomes" id="UP001314205"/>
    </source>
</evidence>
<dbReference type="EMBL" id="CAVLGL010000085">
    <property type="protein sequence ID" value="CAK1590086.1"/>
    <property type="molecule type" value="Genomic_DNA"/>
</dbReference>
<comment type="caution">
    <text evidence="1">The sequence shown here is derived from an EMBL/GenBank/DDBJ whole genome shotgun (WGS) entry which is preliminary data.</text>
</comment>
<dbReference type="Proteomes" id="UP001314205">
    <property type="component" value="Unassembled WGS sequence"/>
</dbReference>
<reference evidence="1 2" key="1">
    <citation type="submission" date="2023-11" db="EMBL/GenBank/DDBJ databases">
        <authorList>
            <person name="Hedman E."/>
            <person name="Englund M."/>
            <person name="Stromberg M."/>
            <person name="Nyberg Akerstrom W."/>
            <person name="Nylinder S."/>
            <person name="Jareborg N."/>
            <person name="Kallberg Y."/>
            <person name="Kronander E."/>
        </authorList>
    </citation>
    <scope>NUCLEOTIDE SEQUENCE [LARGE SCALE GENOMIC DNA]</scope>
</reference>